<keyword evidence="2" id="KW-0808">Transferase</keyword>
<protein>
    <submittedName>
        <fullName evidence="2">Glutathione S-transferase</fullName>
    </submittedName>
</protein>
<evidence type="ECO:0000259" key="1">
    <source>
        <dbReference type="PROSITE" id="PS50404"/>
    </source>
</evidence>
<proteinExistence type="predicted"/>
<dbReference type="Proteomes" id="UP000240739">
    <property type="component" value="Unassembled WGS sequence"/>
</dbReference>
<name>A0A2T4UFF1_9ACTN</name>
<dbReference type="RefSeq" id="WP_107570235.1">
    <property type="nucleotide sequence ID" value="NZ_PYYB01000002.1"/>
</dbReference>
<organism evidence="2 3">
    <name type="scientific">Paraconexibacter algicola</name>
    <dbReference type="NCBI Taxonomy" id="2133960"/>
    <lineage>
        <taxon>Bacteria</taxon>
        <taxon>Bacillati</taxon>
        <taxon>Actinomycetota</taxon>
        <taxon>Thermoleophilia</taxon>
        <taxon>Solirubrobacterales</taxon>
        <taxon>Paraconexibacteraceae</taxon>
        <taxon>Paraconexibacter</taxon>
    </lineage>
</organism>
<sequence length="249" mass="26616">MPNKLFMIDGSHPCATVERALTMKGIPYKTVELVPPLHAPVAKALFGVRTVPAMTFEDGLKVSGSRAILAELERRVPEPSLWPTDPERRAAVAAAERWGDEVFQSIPRRILWPAFQRNPKALPSFTENSKIPAPGAALVAAAPVLTRIERRMNGATDAATRADLLALPAHLDRIDAWIADGTLGGEPPNAADLQILPSVRLLMTIGDVAPLIEGRPVADLVRRALPAIGGHVPAGTYPAEWLPAPAAAT</sequence>
<evidence type="ECO:0000313" key="2">
    <source>
        <dbReference type="EMBL" id="PTL56516.1"/>
    </source>
</evidence>
<dbReference type="Pfam" id="PF13417">
    <property type="entry name" value="GST_N_3"/>
    <property type="match status" value="1"/>
</dbReference>
<dbReference type="SUPFAM" id="SSF47616">
    <property type="entry name" value="GST C-terminal domain-like"/>
    <property type="match status" value="1"/>
</dbReference>
<comment type="caution">
    <text evidence="2">The sequence shown here is derived from an EMBL/GenBank/DDBJ whole genome shotgun (WGS) entry which is preliminary data.</text>
</comment>
<dbReference type="InterPro" id="IPR004045">
    <property type="entry name" value="Glutathione_S-Trfase_N"/>
</dbReference>
<accession>A0A2T4UFF1</accession>
<gene>
    <name evidence="2" type="ORF">C7Y72_16300</name>
</gene>
<feature type="domain" description="GST N-terminal" evidence="1">
    <location>
        <begin position="1"/>
        <end position="80"/>
    </location>
</feature>
<dbReference type="AlphaFoldDB" id="A0A2T4UFF1"/>
<reference evidence="2 3" key="1">
    <citation type="submission" date="2018-03" db="EMBL/GenBank/DDBJ databases">
        <title>Aquarubrobacter algicola gen. nov., sp. nov., a novel actinobacterium isolated from shallow eutrophic lake during the end of cyanobacterial harmful algal blooms.</title>
        <authorList>
            <person name="Chun S.J."/>
        </authorList>
    </citation>
    <scope>NUCLEOTIDE SEQUENCE [LARGE SCALE GENOMIC DNA]</scope>
    <source>
        <strain evidence="2 3">Seoho-28</strain>
    </source>
</reference>
<dbReference type="InterPro" id="IPR036249">
    <property type="entry name" value="Thioredoxin-like_sf"/>
</dbReference>
<keyword evidence="3" id="KW-1185">Reference proteome</keyword>
<dbReference type="PROSITE" id="PS50404">
    <property type="entry name" value="GST_NTER"/>
    <property type="match status" value="1"/>
</dbReference>
<dbReference type="SUPFAM" id="SSF52833">
    <property type="entry name" value="Thioredoxin-like"/>
    <property type="match status" value="1"/>
</dbReference>
<dbReference type="EMBL" id="PYYB01000002">
    <property type="protein sequence ID" value="PTL56516.1"/>
    <property type="molecule type" value="Genomic_DNA"/>
</dbReference>
<dbReference type="OrthoDB" id="5244167at2"/>
<dbReference type="GO" id="GO:0016740">
    <property type="term" value="F:transferase activity"/>
    <property type="evidence" value="ECO:0007669"/>
    <property type="project" value="UniProtKB-KW"/>
</dbReference>
<dbReference type="InterPro" id="IPR036282">
    <property type="entry name" value="Glutathione-S-Trfase_C_sf"/>
</dbReference>
<evidence type="ECO:0000313" key="3">
    <source>
        <dbReference type="Proteomes" id="UP000240739"/>
    </source>
</evidence>
<dbReference type="CDD" id="cd00570">
    <property type="entry name" value="GST_N_family"/>
    <property type="match status" value="1"/>
</dbReference>
<dbReference type="PROSITE" id="PS51354">
    <property type="entry name" value="GLUTAREDOXIN_2"/>
    <property type="match status" value="1"/>
</dbReference>
<dbReference type="Gene3D" id="3.40.30.10">
    <property type="entry name" value="Glutaredoxin"/>
    <property type="match status" value="1"/>
</dbReference>